<dbReference type="InterPro" id="IPR003593">
    <property type="entry name" value="AAA+_ATPase"/>
</dbReference>
<dbReference type="SMART" id="SM00382">
    <property type="entry name" value="AAA"/>
    <property type="match status" value="1"/>
</dbReference>
<dbReference type="Pfam" id="PF00772">
    <property type="entry name" value="DnaB"/>
    <property type="match status" value="1"/>
</dbReference>
<proteinExistence type="inferred from homology"/>
<dbReference type="GO" id="GO:0006269">
    <property type="term" value="P:DNA replication, synthesis of primer"/>
    <property type="evidence" value="ECO:0007669"/>
    <property type="project" value="UniProtKB-KW"/>
</dbReference>
<dbReference type="InterPro" id="IPR007693">
    <property type="entry name" value="DNA_helicase_DnaB-like_N"/>
</dbReference>
<comment type="catalytic activity">
    <reaction evidence="11">
        <text>ATP + H2O = ADP + phosphate + H(+)</text>
        <dbReference type="Rhea" id="RHEA:13065"/>
        <dbReference type="ChEBI" id="CHEBI:15377"/>
        <dbReference type="ChEBI" id="CHEBI:15378"/>
        <dbReference type="ChEBI" id="CHEBI:30616"/>
        <dbReference type="ChEBI" id="CHEBI:43474"/>
        <dbReference type="ChEBI" id="CHEBI:456216"/>
        <dbReference type="EC" id="5.6.2.3"/>
    </reaction>
</comment>
<evidence type="ECO:0000256" key="6">
    <source>
        <dbReference type="ARBA" id="ARBA00022806"/>
    </source>
</evidence>
<comment type="similarity">
    <text evidence="1">Belongs to the helicase family. DnaB subfamily.</text>
</comment>
<dbReference type="InterPro" id="IPR036185">
    <property type="entry name" value="DNA_heli_DnaB-like_N_sf"/>
</dbReference>
<keyword evidence="2" id="KW-0639">Primosome</keyword>
<dbReference type="EC" id="5.6.2.3" evidence="10"/>
<protein>
    <recommendedName>
        <fullName evidence="10">DNA 5'-3' helicase</fullName>
        <ecNumber evidence="10">5.6.2.3</ecNumber>
    </recommendedName>
</protein>
<sequence length="481" mass="53651">MQERIPAQNIEAEQSVLSAILIDNNVINKVVEILKPSDFYRIVHQIIYQIMLDLHARHEPVDMVTLTEELKNRNKLDDVGGVSYITLLANIVPTSANALYHARIVVNNALLRQLGESGAAITALSFEKEEDIQSLIDRAEQTLHSVSLRKHGKAFVPIHDILTHTMDRMTSLQTNGETVTGLSTGFADLDRLTTGLHPSDFIILAARPSMGKTALALNIAQNVALRGAKEKEAPKRVAFFSLEMSSDQLVQRMLCTEADTDIKTLAAGSGTGVHSDCPQPDNWKQQISQNSHNSSAPDNSLAQWNRLWEAAAKLDEAHIFIDDTPGLSILDLRSRARRLQAEGGLDFIVIDYLQLMQGSRSRKANDNRQQEVTEISRGLKALARELKVPVLALSQLSRSVELRQSKQPMLSDLRESGSLEQDADIVMFLYREDYYKGADDTPSHITELIVAKHRNGPTGRVTLFFKEDCTKFISLTRRKID</sequence>
<dbReference type="RefSeq" id="WP_093728992.1">
    <property type="nucleotide sequence ID" value="NZ_FMYW01000001.1"/>
</dbReference>
<dbReference type="SUPFAM" id="SSF52540">
    <property type="entry name" value="P-loop containing nucleoside triphosphate hydrolases"/>
    <property type="match status" value="1"/>
</dbReference>
<evidence type="ECO:0000256" key="12">
    <source>
        <dbReference type="SAM" id="MobiDB-lite"/>
    </source>
</evidence>
<dbReference type="Gene3D" id="1.10.860.10">
    <property type="entry name" value="DNAb Helicase, Chain A"/>
    <property type="match status" value="1"/>
</dbReference>
<dbReference type="GO" id="GO:0005524">
    <property type="term" value="F:ATP binding"/>
    <property type="evidence" value="ECO:0007669"/>
    <property type="project" value="UniProtKB-KW"/>
</dbReference>
<feature type="domain" description="SF4 helicase" evidence="13">
    <location>
        <begin position="175"/>
        <end position="479"/>
    </location>
</feature>
<feature type="region of interest" description="Disordered" evidence="12">
    <location>
        <begin position="269"/>
        <end position="298"/>
    </location>
</feature>
<evidence type="ECO:0000256" key="1">
    <source>
        <dbReference type="ARBA" id="ARBA00008428"/>
    </source>
</evidence>
<reference evidence="15" key="1">
    <citation type="submission" date="2016-10" db="EMBL/GenBank/DDBJ databases">
        <authorList>
            <person name="Varghese N."/>
            <person name="Submissions S."/>
        </authorList>
    </citation>
    <scope>NUCLEOTIDE SEQUENCE [LARGE SCALE GENOMIC DNA]</scope>
    <source>
        <strain evidence="15">DSM 11005</strain>
    </source>
</reference>
<dbReference type="GO" id="GO:0005829">
    <property type="term" value="C:cytosol"/>
    <property type="evidence" value="ECO:0007669"/>
    <property type="project" value="TreeGrafter"/>
</dbReference>
<keyword evidence="4" id="KW-0547">Nucleotide-binding</keyword>
<dbReference type="InterPro" id="IPR007694">
    <property type="entry name" value="DNA_helicase_DnaB-like_C"/>
</dbReference>
<dbReference type="CDD" id="cd00984">
    <property type="entry name" value="DnaB_C"/>
    <property type="match status" value="1"/>
</dbReference>
<dbReference type="GO" id="GO:0003677">
    <property type="term" value="F:DNA binding"/>
    <property type="evidence" value="ECO:0007669"/>
    <property type="project" value="UniProtKB-KW"/>
</dbReference>
<evidence type="ECO:0000256" key="8">
    <source>
        <dbReference type="ARBA" id="ARBA00023125"/>
    </source>
</evidence>
<evidence type="ECO:0000313" key="15">
    <source>
        <dbReference type="Proteomes" id="UP000198943"/>
    </source>
</evidence>
<accession>A0A1G6HSU7</accession>
<keyword evidence="6 14" id="KW-0347">Helicase</keyword>
<dbReference type="GO" id="GO:0016787">
    <property type="term" value="F:hydrolase activity"/>
    <property type="evidence" value="ECO:0007669"/>
    <property type="project" value="UniProtKB-KW"/>
</dbReference>
<dbReference type="Gene3D" id="3.40.50.300">
    <property type="entry name" value="P-loop containing nucleotide triphosphate hydrolases"/>
    <property type="match status" value="1"/>
</dbReference>
<evidence type="ECO:0000256" key="9">
    <source>
        <dbReference type="ARBA" id="ARBA00023235"/>
    </source>
</evidence>
<evidence type="ECO:0000259" key="13">
    <source>
        <dbReference type="PROSITE" id="PS51199"/>
    </source>
</evidence>
<dbReference type="Proteomes" id="UP000198943">
    <property type="component" value="Unassembled WGS sequence"/>
</dbReference>
<evidence type="ECO:0000256" key="5">
    <source>
        <dbReference type="ARBA" id="ARBA00022801"/>
    </source>
</evidence>
<dbReference type="PROSITE" id="PS51199">
    <property type="entry name" value="SF4_HELICASE"/>
    <property type="match status" value="1"/>
</dbReference>
<gene>
    <name evidence="14" type="ORF">SAMN04487864_101224</name>
</gene>
<dbReference type="EMBL" id="FMYW01000001">
    <property type="protein sequence ID" value="SDB97302.1"/>
    <property type="molecule type" value="Genomic_DNA"/>
</dbReference>
<evidence type="ECO:0000256" key="3">
    <source>
        <dbReference type="ARBA" id="ARBA00022705"/>
    </source>
</evidence>
<evidence type="ECO:0000313" key="14">
    <source>
        <dbReference type="EMBL" id="SDB97302.1"/>
    </source>
</evidence>
<dbReference type="SUPFAM" id="SSF48024">
    <property type="entry name" value="N-terminal domain of DnaB helicase"/>
    <property type="match status" value="1"/>
</dbReference>
<evidence type="ECO:0000256" key="4">
    <source>
        <dbReference type="ARBA" id="ARBA00022741"/>
    </source>
</evidence>
<organism evidence="14 15">
    <name type="scientific">Succiniclasticum ruminis</name>
    <dbReference type="NCBI Taxonomy" id="40841"/>
    <lineage>
        <taxon>Bacteria</taxon>
        <taxon>Bacillati</taxon>
        <taxon>Bacillota</taxon>
        <taxon>Negativicutes</taxon>
        <taxon>Acidaminococcales</taxon>
        <taxon>Acidaminococcaceae</taxon>
        <taxon>Succiniclasticum</taxon>
    </lineage>
</organism>
<evidence type="ECO:0000256" key="2">
    <source>
        <dbReference type="ARBA" id="ARBA00022515"/>
    </source>
</evidence>
<evidence type="ECO:0000256" key="11">
    <source>
        <dbReference type="ARBA" id="ARBA00048954"/>
    </source>
</evidence>
<keyword evidence="7" id="KW-0067">ATP-binding</keyword>
<dbReference type="AlphaFoldDB" id="A0A1G6HSU7"/>
<keyword evidence="5" id="KW-0378">Hydrolase</keyword>
<dbReference type="PANTHER" id="PTHR30153">
    <property type="entry name" value="REPLICATIVE DNA HELICASE DNAB"/>
    <property type="match status" value="1"/>
</dbReference>
<feature type="compositionally biased region" description="Polar residues" evidence="12">
    <location>
        <begin position="282"/>
        <end position="298"/>
    </location>
</feature>
<dbReference type="InterPro" id="IPR027417">
    <property type="entry name" value="P-loop_NTPase"/>
</dbReference>
<keyword evidence="15" id="KW-1185">Reference proteome</keyword>
<evidence type="ECO:0000256" key="7">
    <source>
        <dbReference type="ARBA" id="ARBA00022840"/>
    </source>
</evidence>
<dbReference type="Pfam" id="PF03796">
    <property type="entry name" value="DnaB_C"/>
    <property type="match status" value="2"/>
</dbReference>
<keyword evidence="9" id="KW-0413">Isomerase</keyword>
<keyword evidence="3" id="KW-0235">DNA replication</keyword>
<keyword evidence="8" id="KW-0238">DNA-binding</keyword>
<dbReference type="PANTHER" id="PTHR30153:SF2">
    <property type="entry name" value="REPLICATIVE DNA HELICASE"/>
    <property type="match status" value="1"/>
</dbReference>
<dbReference type="FunFam" id="1.10.860.10:FF:000001">
    <property type="entry name" value="Replicative DNA helicase"/>
    <property type="match status" value="1"/>
</dbReference>
<dbReference type="InterPro" id="IPR016136">
    <property type="entry name" value="DNA_helicase_N/primase_C"/>
</dbReference>
<dbReference type="GO" id="GO:1990077">
    <property type="term" value="C:primosome complex"/>
    <property type="evidence" value="ECO:0007669"/>
    <property type="project" value="UniProtKB-KW"/>
</dbReference>
<dbReference type="GO" id="GO:0043139">
    <property type="term" value="F:5'-3' DNA helicase activity"/>
    <property type="evidence" value="ECO:0007669"/>
    <property type="project" value="UniProtKB-EC"/>
</dbReference>
<name>A0A1G6HSU7_9FIRM</name>
<dbReference type="OrthoDB" id="9773982at2"/>
<evidence type="ECO:0000256" key="10">
    <source>
        <dbReference type="ARBA" id="ARBA00044969"/>
    </source>
</evidence>